<dbReference type="EMBL" id="KN817525">
    <property type="protein sequence ID" value="KJA27215.1"/>
    <property type="molecule type" value="Genomic_DNA"/>
</dbReference>
<proteinExistence type="predicted"/>
<organism evidence="3 4">
    <name type="scientific">Hypholoma sublateritium (strain FD-334 SS-4)</name>
    <dbReference type="NCBI Taxonomy" id="945553"/>
    <lineage>
        <taxon>Eukaryota</taxon>
        <taxon>Fungi</taxon>
        <taxon>Dikarya</taxon>
        <taxon>Basidiomycota</taxon>
        <taxon>Agaricomycotina</taxon>
        <taxon>Agaricomycetes</taxon>
        <taxon>Agaricomycetidae</taxon>
        <taxon>Agaricales</taxon>
        <taxon>Agaricineae</taxon>
        <taxon>Strophariaceae</taxon>
        <taxon>Hypholoma</taxon>
    </lineage>
</organism>
<feature type="compositionally biased region" description="Low complexity" evidence="1">
    <location>
        <begin position="211"/>
        <end position="231"/>
    </location>
</feature>
<evidence type="ECO:0008006" key="5">
    <source>
        <dbReference type="Google" id="ProtNLM"/>
    </source>
</evidence>
<keyword evidence="2" id="KW-1133">Transmembrane helix</keyword>
<dbReference type="OrthoDB" id="10670441at2759"/>
<evidence type="ECO:0000313" key="4">
    <source>
        <dbReference type="Proteomes" id="UP000054270"/>
    </source>
</evidence>
<feature type="compositionally biased region" description="Polar residues" evidence="1">
    <location>
        <begin position="354"/>
        <end position="366"/>
    </location>
</feature>
<sequence>MAVASIAQSAPPSRSNTTSVPPIQAFKLRAQNRKREPLAFDALLVRRRTQPLREGKPKVFRKRQISATLATPTPSTTVTIFTTISSNEVTEPTGKTQPAPPVVTVTVISPPPETVTLTESGVTQTLVVVPPEVTLSLTAQPGVTETVIALPPETLTITPQPGVTETVIETPSETFTIALPTVTAIQQSPTLGSNPGATTVTISRFPGHGSPGSPTSTSSLSPLSPNSANSQSRMAAHHVPAIVGGVIGGLAALLILLILLVLCRRRRNQRRATGPVLLADPFQDEPPPMEQQRDFNDVTTPSPYHVPSPFQAAMVATPGISLDVSPQSSSPAPRGKFVKGTSTTNIPHAREDSISTTHSPPSVSPQDSYVTMAELNALRTRILEVENLALRQRIHDVENLARAGPSGTAAAETTNPPRASESPPEYASPIDEAQPTETH</sequence>
<keyword evidence="2" id="KW-0472">Membrane</keyword>
<accession>A0A0D2Q6G2</accession>
<feature type="region of interest" description="Disordered" evidence="1">
    <location>
        <begin position="398"/>
        <end position="439"/>
    </location>
</feature>
<feature type="region of interest" description="Disordered" evidence="1">
    <location>
        <begin position="1"/>
        <end position="22"/>
    </location>
</feature>
<dbReference type="Proteomes" id="UP000054270">
    <property type="component" value="Unassembled WGS sequence"/>
</dbReference>
<dbReference type="AlphaFoldDB" id="A0A0D2Q6G2"/>
<feature type="compositionally biased region" description="Polar residues" evidence="1">
    <location>
        <begin position="1"/>
        <end position="21"/>
    </location>
</feature>
<protein>
    <recommendedName>
        <fullName evidence="5">Mid2 domain-containing protein</fullName>
    </recommendedName>
</protein>
<evidence type="ECO:0000256" key="1">
    <source>
        <dbReference type="SAM" id="MobiDB-lite"/>
    </source>
</evidence>
<keyword evidence="4" id="KW-1185">Reference proteome</keyword>
<feature type="compositionally biased region" description="Polar residues" evidence="1">
    <location>
        <begin position="188"/>
        <end position="202"/>
    </location>
</feature>
<keyword evidence="2" id="KW-0812">Transmembrane</keyword>
<reference evidence="4" key="1">
    <citation type="submission" date="2014-04" db="EMBL/GenBank/DDBJ databases">
        <title>Evolutionary Origins and Diversification of the Mycorrhizal Mutualists.</title>
        <authorList>
            <consortium name="DOE Joint Genome Institute"/>
            <consortium name="Mycorrhizal Genomics Consortium"/>
            <person name="Kohler A."/>
            <person name="Kuo A."/>
            <person name="Nagy L.G."/>
            <person name="Floudas D."/>
            <person name="Copeland A."/>
            <person name="Barry K.W."/>
            <person name="Cichocki N."/>
            <person name="Veneault-Fourrey C."/>
            <person name="LaButti K."/>
            <person name="Lindquist E.A."/>
            <person name="Lipzen A."/>
            <person name="Lundell T."/>
            <person name="Morin E."/>
            <person name="Murat C."/>
            <person name="Riley R."/>
            <person name="Ohm R."/>
            <person name="Sun H."/>
            <person name="Tunlid A."/>
            <person name="Henrissat B."/>
            <person name="Grigoriev I.V."/>
            <person name="Hibbett D.S."/>
            <person name="Martin F."/>
        </authorList>
    </citation>
    <scope>NUCLEOTIDE SEQUENCE [LARGE SCALE GENOMIC DNA]</scope>
    <source>
        <strain evidence="4">FD-334 SS-4</strain>
    </source>
</reference>
<feature type="region of interest" description="Disordered" evidence="1">
    <location>
        <begin position="323"/>
        <end position="366"/>
    </location>
</feature>
<name>A0A0D2Q6G2_HYPSF</name>
<evidence type="ECO:0000256" key="2">
    <source>
        <dbReference type="SAM" id="Phobius"/>
    </source>
</evidence>
<feature type="transmembrane region" description="Helical" evidence="2">
    <location>
        <begin position="239"/>
        <end position="262"/>
    </location>
</feature>
<evidence type="ECO:0000313" key="3">
    <source>
        <dbReference type="EMBL" id="KJA27215.1"/>
    </source>
</evidence>
<feature type="region of interest" description="Disordered" evidence="1">
    <location>
        <begin position="188"/>
        <end position="231"/>
    </location>
</feature>
<gene>
    <name evidence="3" type="ORF">HYPSUDRAFT_52190</name>
</gene>